<dbReference type="AlphaFoldDB" id="A0A1H0ERW0"/>
<dbReference type="STRING" id="1005944.SAMN05192576_2953"/>
<dbReference type="Proteomes" id="UP000199004">
    <property type="component" value="Unassembled WGS sequence"/>
</dbReference>
<dbReference type="OrthoDB" id="3769400at2"/>
<protein>
    <submittedName>
        <fullName evidence="2">Uncharacterized protein</fullName>
    </submittedName>
</protein>
<keyword evidence="3" id="KW-1185">Reference proteome</keyword>
<feature type="region of interest" description="Disordered" evidence="1">
    <location>
        <begin position="120"/>
        <end position="169"/>
    </location>
</feature>
<sequence length="476" mass="50250">MELHEHLAELVASVGPQVLDDPDGFRAALDDYLDEGAASTGDINLLVDTVRLGAYGWMINTITSGGEGARAVEAAGTLLARDRGSRDVDSARWACAVLAFAVGKVGDADVRRYRTRSLSPLSEQPVAAPDPGGVTEPTAPPTAVVAPDASTEPAQPPAPPPAPTPADETVLGEPAAEVAVPAARLPERRRSWAPVLAVLVVLALVGGGFAAWRVLGADDDGTPGDTAGERTTDPTDATTGPTEPTESTGSTDNPVEERTDYVPVPEDPEPLPFDVNAELVNLPCTGEVIVMLATASVPANYADKLGKAIEGVPDAAVLRASDSCDAFQETNPDSGAPIYNAYLGPFATAADACEVISTLDSPSAWVRRLANPSQERELCFCEESIDGLPVLGPESDLDSLVTRRLIGQVQWALYLDDHLPKDAVFTTLGQYTPEFAGAVTAFQGEVLVEQNGSVTRETWERLLDEFCDTDYYDVER</sequence>
<evidence type="ECO:0000313" key="3">
    <source>
        <dbReference type="Proteomes" id="UP000199004"/>
    </source>
</evidence>
<name>A0A1H0ERW0_9ACTN</name>
<gene>
    <name evidence="2" type="ORF">SAMN05192576_2953</name>
</gene>
<evidence type="ECO:0000256" key="1">
    <source>
        <dbReference type="SAM" id="MobiDB-lite"/>
    </source>
</evidence>
<accession>A0A1H0ERW0</accession>
<reference evidence="2 3" key="1">
    <citation type="submission" date="2016-10" db="EMBL/GenBank/DDBJ databases">
        <authorList>
            <person name="de Groot N.N."/>
        </authorList>
    </citation>
    <scope>NUCLEOTIDE SEQUENCE [LARGE SCALE GENOMIC DNA]</scope>
    <source>
        <strain evidence="2 3">CGMCC 1.11147</strain>
    </source>
</reference>
<dbReference type="EMBL" id="FNIC01000004">
    <property type="protein sequence ID" value="SDN85019.1"/>
    <property type="molecule type" value="Genomic_DNA"/>
</dbReference>
<feature type="compositionally biased region" description="Low complexity" evidence="1">
    <location>
        <begin position="131"/>
        <end position="147"/>
    </location>
</feature>
<feature type="compositionally biased region" description="Low complexity" evidence="1">
    <location>
        <begin position="234"/>
        <end position="251"/>
    </location>
</feature>
<evidence type="ECO:0000313" key="2">
    <source>
        <dbReference type="EMBL" id="SDN85019.1"/>
    </source>
</evidence>
<feature type="compositionally biased region" description="Pro residues" evidence="1">
    <location>
        <begin position="154"/>
        <end position="164"/>
    </location>
</feature>
<feature type="region of interest" description="Disordered" evidence="1">
    <location>
        <begin position="218"/>
        <end position="269"/>
    </location>
</feature>
<dbReference type="RefSeq" id="WP_091025546.1">
    <property type="nucleotide sequence ID" value="NZ_BKAE01000010.1"/>
</dbReference>
<proteinExistence type="predicted"/>
<organism evidence="2 3">
    <name type="scientific">Nocardioides szechwanensis</name>
    <dbReference type="NCBI Taxonomy" id="1005944"/>
    <lineage>
        <taxon>Bacteria</taxon>
        <taxon>Bacillati</taxon>
        <taxon>Actinomycetota</taxon>
        <taxon>Actinomycetes</taxon>
        <taxon>Propionibacteriales</taxon>
        <taxon>Nocardioidaceae</taxon>
        <taxon>Nocardioides</taxon>
    </lineage>
</organism>